<dbReference type="Proteomes" id="UP000657918">
    <property type="component" value="Unassembled WGS sequence"/>
</dbReference>
<comment type="subcellular location">
    <subcellularLocation>
        <location evidence="1">Membrane</location>
        <topology evidence="1">Single-pass type II membrane protein</topology>
    </subcellularLocation>
</comment>
<keyword evidence="3" id="KW-0521">NADP</keyword>
<dbReference type="InterPro" id="IPR002347">
    <property type="entry name" value="SDR_fam"/>
</dbReference>
<keyword evidence="4" id="KW-0735">Signal-anchor</keyword>
<dbReference type="Pfam" id="PF00106">
    <property type="entry name" value="adh_short"/>
    <property type="match status" value="2"/>
</dbReference>
<dbReference type="SUPFAM" id="SSF51735">
    <property type="entry name" value="NAD(P)-binding Rossmann-fold domains"/>
    <property type="match status" value="2"/>
</dbReference>
<dbReference type="InterPro" id="IPR020904">
    <property type="entry name" value="Sc_DH/Rdtase_CS"/>
</dbReference>
<organism evidence="7 8">
    <name type="scientific">Salix dunnii</name>
    <dbReference type="NCBI Taxonomy" id="1413687"/>
    <lineage>
        <taxon>Eukaryota</taxon>
        <taxon>Viridiplantae</taxon>
        <taxon>Streptophyta</taxon>
        <taxon>Embryophyta</taxon>
        <taxon>Tracheophyta</taxon>
        <taxon>Spermatophyta</taxon>
        <taxon>Magnoliopsida</taxon>
        <taxon>eudicotyledons</taxon>
        <taxon>Gunneridae</taxon>
        <taxon>Pentapetalae</taxon>
        <taxon>rosids</taxon>
        <taxon>fabids</taxon>
        <taxon>Malpighiales</taxon>
        <taxon>Salicaceae</taxon>
        <taxon>Saliceae</taxon>
        <taxon>Salix</taxon>
    </lineage>
</organism>
<evidence type="ECO:0000256" key="6">
    <source>
        <dbReference type="SAM" id="Phobius"/>
    </source>
</evidence>
<dbReference type="PRINTS" id="PR00080">
    <property type="entry name" value="SDRFAMILY"/>
</dbReference>
<dbReference type="PRINTS" id="PR00081">
    <property type="entry name" value="GDHRDH"/>
</dbReference>
<keyword evidence="6" id="KW-1133">Transmembrane helix</keyword>
<accession>A0A835JBC6</accession>
<evidence type="ECO:0000256" key="1">
    <source>
        <dbReference type="ARBA" id="ARBA00004606"/>
    </source>
</evidence>
<feature type="transmembrane region" description="Helical" evidence="6">
    <location>
        <begin position="716"/>
        <end position="741"/>
    </location>
</feature>
<evidence type="ECO:0000256" key="4">
    <source>
        <dbReference type="ARBA" id="ARBA00022968"/>
    </source>
</evidence>
<keyword evidence="6" id="KW-0812">Transmembrane</keyword>
<dbReference type="Gene3D" id="3.40.50.720">
    <property type="entry name" value="NAD(P)-binding Rossmann-like Domain"/>
    <property type="match status" value="2"/>
</dbReference>
<dbReference type="GO" id="GO:0005829">
    <property type="term" value="C:cytosol"/>
    <property type="evidence" value="ECO:0007669"/>
    <property type="project" value="TreeGrafter"/>
</dbReference>
<dbReference type="EMBL" id="JADGMS010000015">
    <property type="protein sequence ID" value="KAF9668057.1"/>
    <property type="molecule type" value="Genomic_DNA"/>
</dbReference>
<evidence type="ECO:0000256" key="5">
    <source>
        <dbReference type="ARBA" id="ARBA00023002"/>
    </source>
</evidence>
<comment type="similarity">
    <text evidence="2">Belongs to the short-chain dehydrogenases/reductases (SDR) family.</text>
</comment>
<dbReference type="OrthoDB" id="47007at2759"/>
<dbReference type="PANTHER" id="PTHR43391">
    <property type="entry name" value="RETINOL DEHYDROGENASE-RELATED"/>
    <property type="match status" value="1"/>
</dbReference>
<keyword evidence="8" id="KW-1185">Reference proteome</keyword>
<comment type="caution">
    <text evidence="7">The sequence shown here is derived from an EMBL/GenBank/DDBJ whole genome shotgun (WGS) entry which is preliminary data.</text>
</comment>
<keyword evidence="5" id="KW-0560">Oxidoreductase</keyword>
<name>A0A835JBC6_9ROSI</name>
<dbReference type="PROSITE" id="PS00061">
    <property type="entry name" value="ADH_SHORT"/>
    <property type="match status" value="2"/>
</dbReference>
<dbReference type="GO" id="GO:0016020">
    <property type="term" value="C:membrane"/>
    <property type="evidence" value="ECO:0007669"/>
    <property type="project" value="UniProtKB-SubCell"/>
</dbReference>
<proteinExistence type="inferred from homology"/>
<keyword evidence="6" id="KW-0472">Membrane</keyword>
<dbReference type="PANTHER" id="PTHR43391:SF90">
    <property type="entry name" value="11-BETA-HYDROXYSTEROID DEHYDROGENASE-LIKE 4A-RELATED"/>
    <property type="match status" value="1"/>
</dbReference>
<dbReference type="InterPro" id="IPR036291">
    <property type="entry name" value="NAD(P)-bd_dom_sf"/>
</dbReference>
<evidence type="ECO:0000313" key="8">
    <source>
        <dbReference type="Proteomes" id="UP000657918"/>
    </source>
</evidence>
<dbReference type="GO" id="GO:0016491">
    <property type="term" value="F:oxidoreductase activity"/>
    <property type="evidence" value="ECO:0007669"/>
    <property type="project" value="UniProtKB-KW"/>
</dbReference>
<feature type="transmembrane region" description="Helical" evidence="6">
    <location>
        <begin position="678"/>
        <end position="695"/>
    </location>
</feature>
<gene>
    <name evidence="7" type="ORF">SADUNF_Sadunf15G0087700</name>
</gene>
<reference evidence="7 8" key="1">
    <citation type="submission" date="2020-10" db="EMBL/GenBank/DDBJ databases">
        <title>Plant Genome Project.</title>
        <authorList>
            <person name="Zhang R.-G."/>
        </authorList>
    </citation>
    <scope>NUCLEOTIDE SEQUENCE [LARGE SCALE GENOMIC DNA]</scope>
    <source>
        <strain evidence="7">FAFU-HL-1</strain>
        <tissue evidence="7">Leaf</tissue>
    </source>
</reference>
<dbReference type="AlphaFoldDB" id="A0A835JBC6"/>
<protein>
    <submittedName>
        <fullName evidence="7">Uncharacterized protein</fullName>
    </submittedName>
</protein>
<evidence type="ECO:0000313" key="7">
    <source>
        <dbReference type="EMBL" id="KAF9668057.1"/>
    </source>
</evidence>
<evidence type="ECO:0000256" key="3">
    <source>
        <dbReference type="ARBA" id="ARBA00022857"/>
    </source>
</evidence>
<sequence>MGGRKALNEDIARQGFLAASHSRTQGIGEYLAYEYARRGACLALAARRQERLRAVADKARVLGSPDVIFIPTDISKVEDCERFVNEAVDHFGKLDHLVNNAGIVQIEMFEDCKQISDFATLTNTNFWGSVYASHFAIPHLRKSKGRIVGISSIAGWCSVPRMSFYNASKAAITSFYETLRAEFGSDIRITIVTPGVVESEMSQGDFASKAQLDFVLAESTERCAKAIVDSACRGDRYLVEPSWARITFLIKVLCPEVMEWWLHRVVVAKRSKKRLDLFMLNSAGITQHLLTKQKTIVRGPPKAAAAFWRIQLVGSIIETTWENGFRERFSISLDGISLFIYSNRIFQAKILRLATNIFESLSSATQETEITVFWSSLSDLTGAQHGFDTQGIGEYLAYEYARRGACLALSARREERLRAVADKARVLGSPDVIVIATDISKVEDSERFVNEAMNHFGKLDHLVTNAGVAQIDMFEDCKQISDFATIMNTNFWGSVYASHFAIPHLRKSKGRIVGISSIAGWCSMPRTSFYSASKAAITSFYETLRAEFGSDIKITIVTPGVIESEMTQGDFISKGQMDFVLAESTERCAKAIVESACRGDRYLVEPSWARITFLIKVFCPEVLEWWLHRVFVAKSSKKTSASIFFNSHKHKSTGCVFFFETMFWEDVAGKVILNTVEFSGIGEAFIIAVLVIMRVRIDRKDVFCGFEAFGLQASKAAVYSMYVIVELGSEIGITIVIPGLIKSEMA</sequence>
<dbReference type="FunFam" id="3.40.50.720:FF:000084">
    <property type="entry name" value="Short-chain dehydrogenase reductase"/>
    <property type="match status" value="2"/>
</dbReference>
<evidence type="ECO:0000256" key="2">
    <source>
        <dbReference type="ARBA" id="ARBA00006484"/>
    </source>
</evidence>